<gene>
    <name evidence="1" type="ORF">ABV298_03250</name>
</gene>
<dbReference type="RefSeq" id="WP_353720763.1">
    <property type="nucleotide sequence ID" value="NZ_CP159289.1"/>
</dbReference>
<accession>A0AAU8FLQ5</accession>
<keyword evidence="1" id="KW-0067">ATP-binding</keyword>
<proteinExistence type="predicted"/>
<dbReference type="GO" id="GO:0005524">
    <property type="term" value="F:ATP binding"/>
    <property type="evidence" value="ECO:0007669"/>
    <property type="project" value="UniProtKB-KW"/>
</dbReference>
<reference evidence="1" key="1">
    <citation type="submission" date="2024-06" db="EMBL/GenBank/DDBJ databases">
        <title>Sequencing and assembly of the genome of Dyadobacter sp. strain 676, a symbiont of Cyamopsis tetragonoloba.</title>
        <authorList>
            <person name="Guro P."/>
            <person name="Sazanova A."/>
            <person name="Kuznetsova I."/>
            <person name="Belimov A."/>
            <person name="Safronova V."/>
        </authorList>
    </citation>
    <scope>NUCLEOTIDE SEQUENCE</scope>
    <source>
        <strain evidence="1">676</strain>
    </source>
</reference>
<dbReference type="AlphaFoldDB" id="A0AAU8FLQ5"/>
<name>A0AAU8FLQ5_9BACT</name>
<organism evidence="1">
    <name type="scientific">Dyadobacter sp. 676</name>
    <dbReference type="NCBI Taxonomy" id="3088362"/>
    <lineage>
        <taxon>Bacteria</taxon>
        <taxon>Pseudomonadati</taxon>
        <taxon>Bacteroidota</taxon>
        <taxon>Cytophagia</taxon>
        <taxon>Cytophagales</taxon>
        <taxon>Spirosomataceae</taxon>
        <taxon>Dyadobacter</taxon>
    </lineage>
</organism>
<dbReference type="EMBL" id="CP159289">
    <property type="protein sequence ID" value="XCH25463.1"/>
    <property type="molecule type" value="Genomic_DNA"/>
</dbReference>
<sequence>MKKPIEDQISQYSKELRLPALGHHFKEVARQSASEGAGYETFLLRLMQIEYEKRIENRKGAAIRQAGFPARMYLSELEKQHLPSRPSRNYRCWSGWILSNPGKISCCPETRAPAKPI</sequence>
<keyword evidence="1" id="KW-0547">Nucleotide-binding</keyword>
<protein>
    <submittedName>
        <fullName evidence="1">ATP-binding protein</fullName>
    </submittedName>
</protein>
<evidence type="ECO:0000313" key="1">
    <source>
        <dbReference type="EMBL" id="XCH25463.1"/>
    </source>
</evidence>